<dbReference type="InterPro" id="IPR002491">
    <property type="entry name" value="ABC_transptr_periplasmic_BD"/>
</dbReference>
<dbReference type="GO" id="GO:0030288">
    <property type="term" value="C:outer membrane-bounded periplasmic space"/>
    <property type="evidence" value="ECO:0007669"/>
    <property type="project" value="TreeGrafter"/>
</dbReference>
<evidence type="ECO:0000259" key="6">
    <source>
        <dbReference type="PROSITE" id="PS50983"/>
    </source>
</evidence>
<dbReference type="RefSeq" id="WP_162392723.1">
    <property type="nucleotide sequence ID" value="NZ_JAABOZ010000002.1"/>
</dbReference>
<organism evidence="7 8">
    <name type="scientific">Goekera deserti</name>
    <dbReference type="NCBI Taxonomy" id="2497753"/>
    <lineage>
        <taxon>Bacteria</taxon>
        <taxon>Bacillati</taxon>
        <taxon>Actinomycetota</taxon>
        <taxon>Actinomycetes</taxon>
        <taxon>Geodermatophilales</taxon>
        <taxon>Geodermatophilaceae</taxon>
        <taxon>Goekera</taxon>
    </lineage>
</organism>
<feature type="domain" description="Fe/B12 periplasmic-binding" evidence="6">
    <location>
        <begin position="61"/>
        <end position="321"/>
    </location>
</feature>
<accession>A0A7K3WDU1</accession>
<comment type="subcellular location">
    <subcellularLocation>
        <location evidence="1">Cell envelope</location>
    </subcellularLocation>
</comment>
<sequence>MSRPVRSAVTAAALVLTGLLTACGSTATDAAPSPAAAVEEGFPRTVTHDKGTTELPDRPTRVVALDNSLVEAVVALDVPLVGGIGSYRDQQGAFPEYLGDAVADTEDVGPLEQPALERIAALQPDLILSATVRHDELYEQLSQIAPTVFVATTGPSWKDNIRVVGEATGTEERAEELIGDYEERAAALGAAVNAAAGDPTVSMVRFVDGPTRLYAKASFSGIVFQDMGLARPAPQDVDTFAVEVSEEEIRLADGDHIFVSSYSGGAETAARVESTPLWTDLAGVKAGNVHRVEDAIWMTSVSLQGAHMMMDDMAEVFGVDPQRS</sequence>
<evidence type="ECO:0000256" key="5">
    <source>
        <dbReference type="SAM" id="SignalP"/>
    </source>
</evidence>
<feature type="signal peptide" evidence="5">
    <location>
        <begin position="1"/>
        <end position="27"/>
    </location>
</feature>
<dbReference type="PROSITE" id="PS51257">
    <property type="entry name" value="PROKAR_LIPOPROTEIN"/>
    <property type="match status" value="1"/>
</dbReference>
<comment type="similarity">
    <text evidence="2">Belongs to the bacterial solute-binding protein 8 family.</text>
</comment>
<gene>
    <name evidence="7" type="ORF">G1H19_07950</name>
</gene>
<dbReference type="Gene3D" id="3.40.50.1980">
    <property type="entry name" value="Nitrogenase molybdenum iron protein domain"/>
    <property type="match status" value="2"/>
</dbReference>
<comment type="caution">
    <text evidence="7">The sequence shown here is derived from an EMBL/GenBank/DDBJ whole genome shotgun (WGS) entry which is preliminary data.</text>
</comment>
<keyword evidence="4 5" id="KW-0732">Signal</keyword>
<keyword evidence="8" id="KW-1185">Reference proteome</keyword>
<evidence type="ECO:0000313" key="8">
    <source>
        <dbReference type="Proteomes" id="UP000470470"/>
    </source>
</evidence>
<dbReference type="AlphaFoldDB" id="A0A7K3WDU1"/>
<feature type="chain" id="PRO_5029736796" evidence="5">
    <location>
        <begin position="28"/>
        <end position="324"/>
    </location>
</feature>
<dbReference type="InterPro" id="IPR051313">
    <property type="entry name" value="Bact_iron-sidero_bind"/>
</dbReference>
<evidence type="ECO:0000256" key="2">
    <source>
        <dbReference type="ARBA" id="ARBA00008814"/>
    </source>
</evidence>
<name>A0A7K3WDU1_9ACTN</name>
<dbReference type="SUPFAM" id="SSF53807">
    <property type="entry name" value="Helical backbone' metal receptor"/>
    <property type="match status" value="1"/>
</dbReference>
<dbReference type="GO" id="GO:1901678">
    <property type="term" value="P:iron coordination entity transport"/>
    <property type="evidence" value="ECO:0007669"/>
    <property type="project" value="UniProtKB-ARBA"/>
</dbReference>
<evidence type="ECO:0000313" key="7">
    <source>
        <dbReference type="EMBL" id="NEL53930.1"/>
    </source>
</evidence>
<evidence type="ECO:0000256" key="3">
    <source>
        <dbReference type="ARBA" id="ARBA00022448"/>
    </source>
</evidence>
<keyword evidence="3" id="KW-0813">Transport</keyword>
<dbReference type="PANTHER" id="PTHR30532">
    <property type="entry name" value="IRON III DICITRATE-BINDING PERIPLASMIC PROTEIN"/>
    <property type="match status" value="1"/>
</dbReference>
<protein>
    <submittedName>
        <fullName evidence="7">ABC transporter substrate-binding protein</fullName>
    </submittedName>
</protein>
<dbReference type="CDD" id="cd01146">
    <property type="entry name" value="FhuD"/>
    <property type="match status" value="1"/>
</dbReference>
<proteinExistence type="inferred from homology"/>
<dbReference type="Pfam" id="PF01497">
    <property type="entry name" value="Peripla_BP_2"/>
    <property type="match status" value="1"/>
</dbReference>
<dbReference type="Proteomes" id="UP000470470">
    <property type="component" value="Unassembled WGS sequence"/>
</dbReference>
<dbReference type="PANTHER" id="PTHR30532:SF21">
    <property type="entry name" value="SIDEROPHORE-BINDING LIPOPROTEIN YFIY-RELATED"/>
    <property type="match status" value="1"/>
</dbReference>
<evidence type="ECO:0000256" key="4">
    <source>
        <dbReference type="ARBA" id="ARBA00022729"/>
    </source>
</evidence>
<dbReference type="PROSITE" id="PS50983">
    <property type="entry name" value="FE_B12_PBP"/>
    <property type="match status" value="1"/>
</dbReference>
<evidence type="ECO:0000256" key="1">
    <source>
        <dbReference type="ARBA" id="ARBA00004196"/>
    </source>
</evidence>
<reference evidence="7 8" key="1">
    <citation type="submission" date="2020-02" db="EMBL/GenBank/DDBJ databases">
        <title>The whole genome sequence of CPCC 205119.</title>
        <authorList>
            <person name="Jiang Z."/>
        </authorList>
    </citation>
    <scope>NUCLEOTIDE SEQUENCE [LARGE SCALE GENOMIC DNA]</scope>
    <source>
        <strain evidence="7 8">CPCC 205119</strain>
    </source>
</reference>
<dbReference type="EMBL" id="JAAGWK010000010">
    <property type="protein sequence ID" value="NEL53930.1"/>
    <property type="molecule type" value="Genomic_DNA"/>
</dbReference>